<dbReference type="AlphaFoldDB" id="A0A0H3ZT63"/>
<organism evidence="1">
    <name type="scientific">Vibrio splendidus</name>
    <dbReference type="NCBI Taxonomy" id="29497"/>
    <lineage>
        <taxon>Bacteria</taxon>
        <taxon>Pseudomonadati</taxon>
        <taxon>Pseudomonadota</taxon>
        <taxon>Gammaproteobacteria</taxon>
        <taxon>Vibrionales</taxon>
        <taxon>Vibrionaceae</taxon>
        <taxon>Vibrio</taxon>
    </lineage>
</organism>
<sequence length="57" mass="6190">MTIKNNDNDAICKDICCILRIIEQANKSGDEATKETLAGIVLLRGLVNEIRGNVSTT</sequence>
<accession>A0A0H3ZT63</accession>
<protein>
    <recommendedName>
        <fullName evidence="2">Fumarate hydratase</fullName>
    </recommendedName>
</protein>
<evidence type="ECO:0008006" key="2">
    <source>
        <dbReference type="Google" id="ProtNLM"/>
    </source>
</evidence>
<proteinExistence type="predicted"/>
<evidence type="ECO:0000313" key="1">
    <source>
        <dbReference type="EMBL" id="AKN37667.1"/>
    </source>
</evidence>
<name>A0A0H3ZT63_VIBSP</name>
<reference evidence="1" key="1">
    <citation type="journal article" date="2015" name="MBio">
        <title>Eco-Evolutionary Dynamics of Episomes among Ecologically Cohesive Bacterial Populations.</title>
        <authorList>
            <person name="Xue H."/>
            <person name="Cordero O.X."/>
            <person name="Camas F.M."/>
            <person name="Trimble W."/>
            <person name="Meyer F."/>
            <person name="Guglielmini J."/>
            <person name="Rocha E.P."/>
            <person name="Polz M.F."/>
        </authorList>
    </citation>
    <scope>NUCLEOTIDE SEQUENCE</scope>
    <source>
        <strain evidence="1">5S_214</strain>
    </source>
</reference>
<dbReference type="EMBL" id="KP795544">
    <property type="protein sequence ID" value="AKN37667.1"/>
    <property type="molecule type" value="Genomic_DNA"/>
</dbReference>